<organism evidence="16 17">
    <name type="scientific">Cylindrodendrum hubeiense</name>
    <dbReference type="NCBI Taxonomy" id="595255"/>
    <lineage>
        <taxon>Eukaryota</taxon>
        <taxon>Fungi</taxon>
        <taxon>Dikarya</taxon>
        <taxon>Ascomycota</taxon>
        <taxon>Pezizomycotina</taxon>
        <taxon>Sordariomycetes</taxon>
        <taxon>Hypocreomycetidae</taxon>
        <taxon>Hypocreales</taxon>
        <taxon>Nectriaceae</taxon>
        <taxon>Cylindrodendrum</taxon>
    </lineage>
</organism>
<dbReference type="GO" id="GO:0005576">
    <property type="term" value="C:extracellular region"/>
    <property type="evidence" value="ECO:0007669"/>
    <property type="project" value="UniProtKB-SubCell"/>
</dbReference>
<evidence type="ECO:0000256" key="3">
    <source>
        <dbReference type="ARBA" id="ARBA00008682"/>
    </source>
</evidence>
<keyword evidence="10 13" id="KW-0326">Glycosidase</keyword>
<keyword evidence="8" id="KW-0146">Chitin degradation</keyword>
<keyword evidence="7 13" id="KW-0378">Hydrolase</keyword>
<dbReference type="InterPro" id="IPR050314">
    <property type="entry name" value="Glycosyl_Hydrlase_18"/>
</dbReference>
<keyword evidence="11" id="KW-0624">Polysaccharide degradation</keyword>
<gene>
    <name evidence="16" type="ORF">G7Z17_g5035</name>
</gene>
<evidence type="ECO:0000313" key="17">
    <source>
        <dbReference type="Proteomes" id="UP000722485"/>
    </source>
</evidence>
<evidence type="ECO:0000259" key="15">
    <source>
        <dbReference type="PROSITE" id="PS51910"/>
    </source>
</evidence>
<comment type="similarity">
    <text evidence="3">Belongs to the glycosyl hydrolase 18 family. Chitinase class V subfamily.</text>
</comment>
<dbReference type="GO" id="GO:0008061">
    <property type="term" value="F:chitin binding"/>
    <property type="evidence" value="ECO:0007669"/>
    <property type="project" value="UniProtKB-UniRule"/>
</dbReference>
<dbReference type="SMART" id="SM00636">
    <property type="entry name" value="Glyco_18"/>
    <property type="match status" value="1"/>
</dbReference>
<name>A0A9P5LIA1_9HYPO</name>
<comment type="caution">
    <text evidence="16">The sequence shown here is derived from an EMBL/GenBank/DDBJ whole genome shotgun (WGS) entry which is preliminary data.</text>
</comment>
<dbReference type="SUPFAM" id="SSF54556">
    <property type="entry name" value="Chitinase insertion domain"/>
    <property type="match status" value="1"/>
</dbReference>
<evidence type="ECO:0000256" key="10">
    <source>
        <dbReference type="ARBA" id="ARBA00023295"/>
    </source>
</evidence>
<dbReference type="InterPro" id="IPR001223">
    <property type="entry name" value="Glyco_hydro18_cat"/>
</dbReference>
<dbReference type="InterPro" id="IPR001579">
    <property type="entry name" value="Glyco_hydro_18_chit_AS"/>
</dbReference>
<dbReference type="AlphaFoldDB" id="A0A9P5LIA1"/>
<feature type="domain" description="Chitin-binding type-1" evidence="14">
    <location>
        <begin position="85"/>
        <end position="135"/>
    </location>
</feature>
<dbReference type="InterPro" id="IPR011583">
    <property type="entry name" value="Chitinase_II/V-like_cat"/>
</dbReference>
<reference evidence="16" key="1">
    <citation type="submission" date="2020-03" db="EMBL/GenBank/DDBJ databases">
        <title>Draft Genome Sequence of Cylindrodendrum hubeiense.</title>
        <authorList>
            <person name="Buettner E."/>
            <person name="Kellner H."/>
        </authorList>
    </citation>
    <scope>NUCLEOTIDE SEQUENCE</scope>
    <source>
        <strain evidence="16">IHI 201604</strain>
    </source>
</reference>
<keyword evidence="6 12" id="KW-0147">Chitin-binding</keyword>
<keyword evidence="5" id="KW-0964">Secreted</keyword>
<evidence type="ECO:0000256" key="7">
    <source>
        <dbReference type="ARBA" id="ARBA00022801"/>
    </source>
</evidence>
<dbReference type="Proteomes" id="UP000722485">
    <property type="component" value="Unassembled WGS sequence"/>
</dbReference>
<dbReference type="GO" id="GO:0008843">
    <property type="term" value="F:endochitinase activity"/>
    <property type="evidence" value="ECO:0007669"/>
    <property type="project" value="UniProtKB-EC"/>
</dbReference>
<keyword evidence="9" id="KW-0119">Carbohydrate metabolism</keyword>
<dbReference type="Gene3D" id="3.10.50.10">
    <property type="match status" value="1"/>
</dbReference>
<proteinExistence type="inferred from homology"/>
<evidence type="ECO:0000256" key="13">
    <source>
        <dbReference type="RuleBase" id="RU000489"/>
    </source>
</evidence>
<dbReference type="GO" id="GO:0000272">
    <property type="term" value="P:polysaccharide catabolic process"/>
    <property type="evidence" value="ECO:0007669"/>
    <property type="project" value="UniProtKB-KW"/>
</dbReference>
<dbReference type="InterPro" id="IPR029070">
    <property type="entry name" value="Chitinase_insertion_sf"/>
</dbReference>
<dbReference type="PROSITE" id="PS50941">
    <property type="entry name" value="CHIT_BIND_I_2"/>
    <property type="match status" value="1"/>
</dbReference>
<dbReference type="InterPro" id="IPR018371">
    <property type="entry name" value="Chitin-binding_1_CS"/>
</dbReference>
<dbReference type="Gene3D" id="3.30.60.10">
    <property type="entry name" value="Endochitinase-like"/>
    <property type="match status" value="1"/>
</dbReference>
<evidence type="ECO:0000256" key="12">
    <source>
        <dbReference type="PROSITE-ProRule" id="PRU00261"/>
    </source>
</evidence>
<evidence type="ECO:0000256" key="1">
    <source>
        <dbReference type="ARBA" id="ARBA00000822"/>
    </source>
</evidence>
<dbReference type="PANTHER" id="PTHR11177:SF333">
    <property type="entry name" value="CHITINASE"/>
    <property type="match status" value="1"/>
</dbReference>
<dbReference type="PANTHER" id="PTHR11177">
    <property type="entry name" value="CHITINASE"/>
    <property type="match status" value="1"/>
</dbReference>
<dbReference type="EC" id="3.2.1.14" evidence="4"/>
<keyword evidence="12" id="KW-1015">Disulfide bond</keyword>
<keyword evidence="17" id="KW-1185">Reference proteome</keyword>
<evidence type="ECO:0000256" key="5">
    <source>
        <dbReference type="ARBA" id="ARBA00022525"/>
    </source>
</evidence>
<evidence type="ECO:0000256" key="2">
    <source>
        <dbReference type="ARBA" id="ARBA00004613"/>
    </source>
</evidence>
<dbReference type="InterPro" id="IPR017853">
    <property type="entry name" value="GH"/>
</dbReference>
<comment type="catalytic activity">
    <reaction evidence="1">
        <text>Random endo-hydrolysis of N-acetyl-beta-D-glucosaminide (1-&gt;4)-beta-linkages in chitin and chitodextrins.</text>
        <dbReference type="EC" id="3.2.1.14"/>
    </reaction>
</comment>
<dbReference type="SUPFAM" id="SSF51445">
    <property type="entry name" value="(Trans)glycosidases"/>
    <property type="match status" value="1"/>
</dbReference>
<feature type="domain" description="GH18" evidence="15">
    <location>
        <begin position="141"/>
        <end position="498"/>
    </location>
</feature>
<dbReference type="CDD" id="cd00035">
    <property type="entry name" value="ChtBD1"/>
    <property type="match status" value="1"/>
</dbReference>
<dbReference type="SMART" id="SM00270">
    <property type="entry name" value="ChtBD1"/>
    <property type="match status" value="1"/>
</dbReference>
<dbReference type="Pfam" id="PF00187">
    <property type="entry name" value="Chitin_bind_1"/>
    <property type="match status" value="1"/>
</dbReference>
<dbReference type="EMBL" id="JAANBB010000078">
    <property type="protein sequence ID" value="KAF7551416.1"/>
    <property type="molecule type" value="Genomic_DNA"/>
</dbReference>
<dbReference type="GO" id="GO:0006032">
    <property type="term" value="P:chitin catabolic process"/>
    <property type="evidence" value="ECO:0007669"/>
    <property type="project" value="UniProtKB-KW"/>
</dbReference>
<accession>A0A9P5LIA1</accession>
<evidence type="ECO:0000256" key="4">
    <source>
        <dbReference type="ARBA" id="ARBA00012729"/>
    </source>
</evidence>
<sequence length="1195" mass="133930">MTCTVQGVYMLGVTGTRVEDFVMSCQEIDVIISTVLAVKVESWFRSRQRQSAAKQSYVKPDAAVVLGTVVTDRIIAACLSTCTRKSECNPGWKSNEYSEGKKCPLNVCCSKHGFCGYTEEFCGKEDKVKRPSCSPGSKPVKRVIGYYESWSTTQRSCLSMEPEYIPYGMYTHVIFSFATINPKTFTVSAGNDDTRDMMTRIRALRIVQSDIKIWIALGGWAFNDPGPTQSTFSELAASAVHTQTFIDSLIQMMNKYEFDGVDIDWEYPVAKDRHGKEEDYKNAVKFMKKLRSSMDKLNKGVSMALPASYWYLQNFDVKKLESTVDWFNLMSYDMHGSWDIDNKFTGPWANSHTNLTEIQLGLDLLWRNNISPSKVTMGMSFYSRTFTLTDSKCNKPGCSVSSAGNAGRCSDTAGVLLHPEIQEIVKKKGISPVFDRKAAVKTVSWDNQWTSFDDIATWRLKANLARSQCIESFMIWALSHDDASATNAKALNSALGRKIPDFPIIEYKGKPDKPLSKLPGICRWTSCYEECPSGYKTVQRDGHKEVMMDTSHCDDELGGHGFSRLCCPSNHELPTCTWRGHRNSGHCKPGCNDGEVEVGTLRKGCSKNHQSACCERTEVTAAYDKCYWTDCYGSSEPSPCLGDFSYRVTTSSIGSGGNKQCSKDKTRSYCCSNPAPVPFGNTCKWVERAGFLDNKPTVCEGACHKGQVRVALEKGARVANFGSEGCDGELAFCCDEESENEKYDNDIQDRADSSTAISFQTLMDKYLDNPTCPATILQPEMHDAVKEIPAERRDLAAEASEYEVLRGRATDCTMDNWVRLLAFAVLMFVKRESGYDGIRRIWDSDFAGAFDSEFEIQSLNDYLADFPMYEPRGLLEYILLNPQTAGAGLRRARAADAALCQISPSSNTKRSEPSTSQDKRFIYTFMTEGRIRGIPRLTTILEGIERGDLSLHYARWQWQRGSQTFAPAGPFLELAYWIGPVPGVLSTDAGLAQYQDSRPRGRAEHDRWVVFHFHIDPARRTNDHIRYEFLQRGTDGHTYMGVTGMSVYHGQDVRPAEDANHHEVGPGGEVEFAWRVQNQDRTQWTARSGFFCNQHNLEQWFVGAPLSVANNDPVISALHRFGEQLWRQGYVARPGLQLILEGGNNLDDEIDPENPGRIIHSETGTSPEIGDLNPYNLNWLYDNGYNLGPNPPPDD</sequence>
<comment type="caution">
    <text evidence="12">Lacks conserved residue(s) required for the propagation of feature annotation.</text>
</comment>
<dbReference type="SUPFAM" id="SSF57016">
    <property type="entry name" value="Plant lectins/antimicrobial peptides"/>
    <property type="match status" value="1"/>
</dbReference>
<evidence type="ECO:0000256" key="11">
    <source>
        <dbReference type="ARBA" id="ARBA00023326"/>
    </source>
</evidence>
<dbReference type="PROSITE" id="PS01095">
    <property type="entry name" value="GH18_1"/>
    <property type="match status" value="1"/>
</dbReference>
<evidence type="ECO:0000256" key="9">
    <source>
        <dbReference type="ARBA" id="ARBA00023277"/>
    </source>
</evidence>
<evidence type="ECO:0000256" key="8">
    <source>
        <dbReference type="ARBA" id="ARBA00023024"/>
    </source>
</evidence>
<protein>
    <recommendedName>
        <fullName evidence="4">chitinase</fullName>
        <ecNumber evidence="4">3.2.1.14</ecNumber>
    </recommendedName>
</protein>
<dbReference type="Pfam" id="PF00704">
    <property type="entry name" value="Glyco_hydro_18"/>
    <property type="match status" value="1"/>
</dbReference>
<dbReference type="InterPro" id="IPR001002">
    <property type="entry name" value="Chitin-bd_1"/>
</dbReference>
<dbReference type="PROSITE" id="PS51910">
    <property type="entry name" value="GH18_2"/>
    <property type="match status" value="1"/>
</dbReference>
<dbReference type="Gene3D" id="3.20.20.80">
    <property type="entry name" value="Glycosidases"/>
    <property type="match status" value="1"/>
</dbReference>
<dbReference type="PROSITE" id="PS00026">
    <property type="entry name" value="CHIT_BIND_I_1"/>
    <property type="match status" value="1"/>
</dbReference>
<dbReference type="OrthoDB" id="73875at2759"/>
<evidence type="ECO:0000313" key="16">
    <source>
        <dbReference type="EMBL" id="KAF7551416.1"/>
    </source>
</evidence>
<evidence type="ECO:0000259" key="14">
    <source>
        <dbReference type="PROSITE" id="PS50941"/>
    </source>
</evidence>
<dbReference type="InterPro" id="IPR036861">
    <property type="entry name" value="Endochitinase-like_sf"/>
</dbReference>
<comment type="subcellular location">
    <subcellularLocation>
        <location evidence="2">Secreted</location>
    </subcellularLocation>
</comment>
<feature type="disulfide bond" evidence="12">
    <location>
        <begin position="103"/>
        <end position="115"/>
    </location>
</feature>
<feature type="disulfide bond" evidence="12">
    <location>
        <begin position="108"/>
        <end position="122"/>
    </location>
</feature>
<evidence type="ECO:0000256" key="6">
    <source>
        <dbReference type="ARBA" id="ARBA00022669"/>
    </source>
</evidence>